<accession>A0ABD1SBY4</accession>
<comment type="caution">
    <text evidence="1">The sequence shown here is derived from an EMBL/GenBank/DDBJ whole genome shotgun (WGS) entry which is preliminary data.</text>
</comment>
<keyword evidence="2" id="KW-1185">Reference proteome</keyword>
<organism evidence="1 2">
    <name type="scientific">Abeliophyllum distichum</name>
    <dbReference type="NCBI Taxonomy" id="126358"/>
    <lineage>
        <taxon>Eukaryota</taxon>
        <taxon>Viridiplantae</taxon>
        <taxon>Streptophyta</taxon>
        <taxon>Embryophyta</taxon>
        <taxon>Tracheophyta</taxon>
        <taxon>Spermatophyta</taxon>
        <taxon>Magnoliopsida</taxon>
        <taxon>eudicotyledons</taxon>
        <taxon>Gunneridae</taxon>
        <taxon>Pentapetalae</taxon>
        <taxon>asterids</taxon>
        <taxon>lamiids</taxon>
        <taxon>Lamiales</taxon>
        <taxon>Oleaceae</taxon>
        <taxon>Forsythieae</taxon>
        <taxon>Abeliophyllum</taxon>
    </lineage>
</organism>
<evidence type="ECO:0000313" key="1">
    <source>
        <dbReference type="EMBL" id="KAL2498274.1"/>
    </source>
</evidence>
<sequence length="100" mass="12039">MNVKFGDERLVQSFDLDDDDKNIPSSKELKAKEFSNGFKMPPLEKYNRRSDPTNHINMYKTRLQDYIPIVKCRNFHTTIVFDVKRWYKNLKPESIRSWHS</sequence>
<gene>
    <name evidence="1" type="ORF">Adt_23824</name>
</gene>
<dbReference type="AlphaFoldDB" id="A0ABD1SBY4"/>
<name>A0ABD1SBY4_9LAMI</name>
<evidence type="ECO:0000313" key="2">
    <source>
        <dbReference type="Proteomes" id="UP001604336"/>
    </source>
</evidence>
<reference evidence="2" key="1">
    <citation type="submission" date="2024-07" db="EMBL/GenBank/DDBJ databases">
        <title>Two chromosome-level genome assemblies of Korean endemic species Abeliophyllum distichum and Forsythia ovata (Oleaceae).</title>
        <authorList>
            <person name="Jang H."/>
        </authorList>
    </citation>
    <scope>NUCLEOTIDE SEQUENCE [LARGE SCALE GENOMIC DNA]</scope>
</reference>
<dbReference type="EMBL" id="JBFOLK010000007">
    <property type="protein sequence ID" value="KAL2498274.1"/>
    <property type="molecule type" value="Genomic_DNA"/>
</dbReference>
<proteinExistence type="predicted"/>
<protein>
    <submittedName>
        <fullName evidence="1">Activating signal cointegrator 1 complex subunit 2-like protein</fullName>
    </submittedName>
</protein>
<dbReference type="Proteomes" id="UP001604336">
    <property type="component" value="Unassembled WGS sequence"/>
</dbReference>